<accession>A0ABV5TCR1</accession>
<dbReference type="CDD" id="cd00093">
    <property type="entry name" value="HTH_XRE"/>
    <property type="match status" value="1"/>
</dbReference>
<evidence type="ECO:0000259" key="1">
    <source>
        <dbReference type="PROSITE" id="PS50943"/>
    </source>
</evidence>
<dbReference type="SUPFAM" id="SSF47413">
    <property type="entry name" value="lambda repressor-like DNA-binding domains"/>
    <property type="match status" value="1"/>
</dbReference>
<organism evidence="2 3">
    <name type="scientific">Streptosporangium vulgare</name>
    <dbReference type="NCBI Taxonomy" id="46190"/>
    <lineage>
        <taxon>Bacteria</taxon>
        <taxon>Bacillati</taxon>
        <taxon>Actinomycetota</taxon>
        <taxon>Actinomycetes</taxon>
        <taxon>Streptosporangiales</taxon>
        <taxon>Streptosporangiaceae</taxon>
        <taxon>Streptosporangium</taxon>
    </lineage>
</organism>
<protein>
    <submittedName>
        <fullName evidence="2">Helix-turn-helix domain-containing protein</fullName>
    </submittedName>
</protein>
<dbReference type="InterPro" id="IPR010982">
    <property type="entry name" value="Lambda_DNA-bd_dom_sf"/>
</dbReference>
<proteinExistence type="predicted"/>
<gene>
    <name evidence="2" type="ORF">ACFFRH_15005</name>
</gene>
<sequence length="36" mass="4086">MRKRRGLTQTQVADRMGISVARVSQFASRMSGVRTF</sequence>
<dbReference type="PROSITE" id="PS50943">
    <property type="entry name" value="HTH_CROC1"/>
    <property type="match status" value="1"/>
</dbReference>
<feature type="domain" description="HTH cro/C1-type" evidence="1">
    <location>
        <begin position="1"/>
        <end position="25"/>
    </location>
</feature>
<dbReference type="RefSeq" id="WP_386157329.1">
    <property type="nucleotide sequence ID" value="NZ_JBHMBS010000006.1"/>
</dbReference>
<evidence type="ECO:0000313" key="2">
    <source>
        <dbReference type="EMBL" id="MFB9676794.1"/>
    </source>
</evidence>
<keyword evidence="3" id="KW-1185">Reference proteome</keyword>
<dbReference type="Proteomes" id="UP001589610">
    <property type="component" value="Unassembled WGS sequence"/>
</dbReference>
<dbReference type="Gene3D" id="1.10.260.40">
    <property type="entry name" value="lambda repressor-like DNA-binding domains"/>
    <property type="match status" value="1"/>
</dbReference>
<dbReference type="InterPro" id="IPR001387">
    <property type="entry name" value="Cro/C1-type_HTH"/>
</dbReference>
<comment type="caution">
    <text evidence="2">The sequence shown here is derived from an EMBL/GenBank/DDBJ whole genome shotgun (WGS) entry which is preliminary data.</text>
</comment>
<name>A0ABV5TCR1_9ACTN</name>
<dbReference type="Pfam" id="PF01381">
    <property type="entry name" value="HTH_3"/>
    <property type="match status" value="1"/>
</dbReference>
<dbReference type="EMBL" id="JBHMBS010000006">
    <property type="protein sequence ID" value="MFB9676794.1"/>
    <property type="molecule type" value="Genomic_DNA"/>
</dbReference>
<reference evidence="2 3" key="1">
    <citation type="submission" date="2024-09" db="EMBL/GenBank/DDBJ databases">
        <authorList>
            <person name="Sun Q."/>
            <person name="Mori K."/>
        </authorList>
    </citation>
    <scope>NUCLEOTIDE SEQUENCE [LARGE SCALE GENOMIC DNA]</scope>
    <source>
        <strain evidence="2 3">JCM 3028</strain>
    </source>
</reference>
<evidence type="ECO:0000313" key="3">
    <source>
        <dbReference type="Proteomes" id="UP001589610"/>
    </source>
</evidence>